<dbReference type="Proteomes" id="UP000001396">
    <property type="component" value="Unassembled WGS sequence"/>
</dbReference>
<feature type="transmembrane region" description="Helical" evidence="2">
    <location>
        <begin position="24"/>
        <end position="44"/>
    </location>
</feature>
<proteinExistence type="predicted"/>
<dbReference type="InParanoid" id="D3B572"/>
<comment type="caution">
    <text evidence="3">The sequence shown here is derived from an EMBL/GenBank/DDBJ whole genome shotgun (WGS) entry which is preliminary data.</text>
</comment>
<dbReference type="EMBL" id="ADBJ01000015">
    <property type="protein sequence ID" value="EFA83437.1"/>
    <property type="molecule type" value="Genomic_DNA"/>
</dbReference>
<protein>
    <submittedName>
        <fullName evidence="3">Uncharacterized protein</fullName>
    </submittedName>
</protein>
<evidence type="ECO:0000256" key="2">
    <source>
        <dbReference type="SAM" id="Phobius"/>
    </source>
</evidence>
<evidence type="ECO:0000256" key="1">
    <source>
        <dbReference type="SAM" id="MobiDB-lite"/>
    </source>
</evidence>
<feature type="compositionally biased region" description="Low complexity" evidence="1">
    <location>
        <begin position="89"/>
        <end position="114"/>
    </location>
</feature>
<dbReference type="RefSeq" id="XP_020435554.1">
    <property type="nucleotide sequence ID" value="XM_020574512.1"/>
</dbReference>
<keyword evidence="2" id="KW-1133">Transmembrane helix</keyword>
<dbReference type="AlphaFoldDB" id="D3B572"/>
<dbReference type="GeneID" id="31359071"/>
<feature type="region of interest" description="Disordered" evidence="1">
    <location>
        <begin position="74"/>
        <end position="149"/>
    </location>
</feature>
<feature type="compositionally biased region" description="Low complexity" evidence="1">
    <location>
        <begin position="122"/>
        <end position="136"/>
    </location>
</feature>
<name>D3B572_HETP5</name>
<keyword evidence="4" id="KW-1185">Reference proteome</keyword>
<evidence type="ECO:0000313" key="3">
    <source>
        <dbReference type="EMBL" id="EFA83437.1"/>
    </source>
</evidence>
<keyword evidence="2" id="KW-0812">Transmembrane</keyword>
<keyword evidence="2" id="KW-0472">Membrane</keyword>
<accession>D3B572</accession>
<reference evidence="3 4" key="1">
    <citation type="journal article" date="2011" name="Genome Res.">
        <title>Phylogeny-wide analysis of social amoeba genomes highlights ancient origins for complex intercellular communication.</title>
        <authorList>
            <person name="Heidel A.J."/>
            <person name="Lawal H.M."/>
            <person name="Felder M."/>
            <person name="Schilde C."/>
            <person name="Helps N.R."/>
            <person name="Tunggal B."/>
            <person name="Rivero F."/>
            <person name="John U."/>
            <person name="Schleicher M."/>
            <person name="Eichinger L."/>
            <person name="Platzer M."/>
            <person name="Noegel A.A."/>
            <person name="Schaap P."/>
            <person name="Gloeckner G."/>
        </authorList>
    </citation>
    <scope>NUCLEOTIDE SEQUENCE [LARGE SCALE GENOMIC DNA]</scope>
    <source>
        <strain evidence="4">ATCC 26659 / Pp 5 / PN500</strain>
    </source>
</reference>
<organism evidence="3 4">
    <name type="scientific">Heterostelium pallidum (strain ATCC 26659 / Pp 5 / PN500)</name>
    <name type="common">Cellular slime mold</name>
    <name type="synonym">Polysphondylium pallidum</name>
    <dbReference type="NCBI Taxonomy" id="670386"/>
    <lineage>
        <taxon>Eukaryota</taxon>
        <taxon>Amoebozoa</taxon>
        <taxon>Evosea</taxon>
        <taxon>Eumycetozoa</taxon>
        <taxon>Dictyostelia</taxon>
        <taxon>Acytosteliales</taxon>
        <taxon>Acytosteliaceae</taxon>
        <taxon>Heterostelium</taxon>
    </lineage>
</organism>
<evidence type="ECO:0000313" key="4">
    <source>
        <dbReference type="Proteomes" id="UP000001396"/>
    </source>
</evidence>
<gene>
    <name evidence="3" type="ORF">PPL_03584</name>
</gene>
<sequence>MARVYESTTKSFCNGWIVTGPDRMYFYSAVVLMFLPEVPFLVTVQPLYKTITIRNIQHEVFFAPHYPSFYRTNRQKEKDGSREMITLPNNNNNNNNSNNNNNNSNNNINSSINSTLSPNIGSLSTNSINDSSTNSLQSPRYPLDPTSPV</sequence>